<dbReference type="Proteomes" id="UP001500466">
    <property type="component" value="Unassembled WGS sequence"/>
</dbReference>
<reference evidence="3" key="1">
    <citation type="journal article" date="2019" name="Int. J. Syst. Evol. Microbiol.">
        <title>The Global Catalogue of Microorganisms (GCM) 10K type strain sequencing project: providing services to taxonomists for standard genome sequencing and annotation.</title>
        <authorList>
            <consortium name="The Broad Institute Genomics Platform"/>
            <consortium name="The Broad Institute Genome Sequencing Center for Infectious Disease"/>
            <person name="Wu L."/>
            <person name="Ma J."/>
        </authorList>
    </citation>
    <scope>NUCLEOTIDE SEQUENCE [LARGE SCALE GENOMIC DNA]</scope>
    <source>
        <strain evidence="3">JCM 17986</strain>
    </source>
</reference>
<feature type="compositionally biased region" description="Low complexity" evidence="1">
    <location>
        <begin position="61"/>
        <end position="71"/>
    </location>
</feature>
<keyword evidence="3" id="KW-1185">Reference proteome</keyword>
<comment type="caution">
    <text evidence="2">The sequence shown here is derived from an EMBL/GenBank/DDBJ whole genome shotgun (WGS) entry which is preliminary data.</text>
</comment>
<evidence type="ECO:0000313" key="2">
    <source>
        <dbReference type="EMBL" id="GAA4967340.1"/>
    </source>
</evidence>
<evidence type="ECO:0000256" key="1">
    <source>
        <dbReference type="SAM" id="MobiDB-lite"/>
    </source>
</evidence>
<organism evidence="2 3">
    <name type="scientific">Yinghuangia aomiensis</name>
    <dbReference type="NCBI Taxonomy" id="676205"/>
    <lineage>
        <taxon>Bacteria</taxon>
        <taxon>Bacillati</taxon>
        <taxon>Actinomycetota</taxon>
        <taxon>Actinomycetes</taxon>
        <taxon>Kitasatosporales</taxon>
        <taxon>Streptomycetaceae</taxon>
        <taxon>Yinghuangia</taxon>
    </lineage>
</organism>
<dbReference type="EMBL" id="BAABHS010000011">
    <property type="protein sequence ID" value="GAA4967340.1"/>
    <property type="molecule type" value="Genomic_DNA"/>
</dbReference>
<feature type="region of interest" description="Disordered" evidence="1">
    <location>
        <begin position="44"/>
        <end position="71"/>
    </location>
</feature>
<name>A0ABP9HCI8_9ACTN</name>
<accession>A0ABP9HCI8</accession>
<sequence length="105" mass="10556">MCVGASAGAPLAQLLPNAGFSTPTTLTLLPQMFTGALIGTDTALPEPTPDEFDAAPSAPLSAKATPPAAPNAPVAASATSSPFFASCCMEFYARPFVCVRDVVPA</sequence>
<protein>
    <submittedName>
        <fullName evidence="2">Uncharacterized protein</fullName>
    </submittedName>
</protein>
<gene>
    <name evidence="2" type="ORF">GCM10023205_35320</name>
</gene>
<proteinExistence type="predicted"/>
<evidence type="ECO:0000313" key="3">
    <source>
        <dbReference type="Proteomes" id="UP001500466"/>
    </source>
</evidence>